<evidence type="ECO:0000256" key="1">
    <source>
        <dbReference type="ARBA" id="ARBA00001946"/>
    </source>
</evidence>
<accession>A0ABU1FQR8</accession>
<dbReference type="PANTHER" id="PTHR46193:SF10">
    <property type="entry name" value="6-PHOSPHOGLUCONATE PHOSPHATASE"/>
    <property type="match status" value="1"/>
</dbReference>
<keyword evidence="6" id="KW-1185">Reference proteome</keyword>
<dbReference type="InterPro" id="IPR006439">
    <property type="entry name" value="HAD-SF_hydro_IA"/>
</dbReference>
<dbReference type="InterPro" id="IPR023214">
    <property type="entry name" value="HAD_sf"/>
</dbReference>
<reference evidence="6" key="1">
    <citation type="submission" date="2023-07" db="EMBL/GenBank/DDBJ databases">
        <title>Description of three actinobacteria isolated from air of manufacturing shop in a pharmaceutical factory.</title>
        <authorList>
            <person name="Zhang D.-F."/>
        </authorList>
    </citation>
    <scope>NUCLEOTIDE SEQUENCE [LARGE SCALE GENOMIC DNA]</scope>
    <source>
        <strain evidence="6">CCTCC AB 207010</strain>
    </source>
</reference>
<dbReference type="Proteomes" id="UP001260872">
    <property type="component" value="Unassembled WGS sequence"/>
</dbReference>
<protein>
    <submittedName>
        <fullName evidence="5">HAD family phosphatase</fullName>
    </submittedName>
</protein>
<organism evidence="5 6">
    <name type="scientific">Nesterenkonia flava</name>
    <dbReference type="NCBI Taxonomy" id="469799"/>
    <lineage>
        <taxon>Bacteria</taxon>
        <taxon>Bacillati</taxon>
        <taxon>Actinomycetota</taxon>
        <taxon>Actinomycetes</taxon>
        <taxon>Micrococcales</taxon>
        <taxon>Micrococcaceae</taxon>
        <taxon>Nesterenkonia</taxon>
    </lineage>
</organism>
<dbReference type="NCBIfam" id="TIGR01509">
    <property type="entry name" value="HAD-SF-IA-v3"/>
    <property type="match status" value="1"/>
</dbReference>
<dbReference type="InterPro" id="IPR051600">
    <property type="entry name" value="Beta-PGM-like"/>
</dbReference>
<keyword evidence="3" id="KW-0479">Metal-binding</keyword>
<evidence type="ECO:0000256" key="4">
    <source>
        <dbReference type="ARBA" id="ARBA00022842"/>
    </source>
</evidence>
<evidence type="ECO:0000256" key="2">
    <source>
        <dbReference type="ARBA" id="ARBA00006171"/>
    </source>
</evidence>
<dbReference type="Pfam" id="PF00702">
    <property type="entry name" value="Hydrolase"/>
    <property type="match status" value="1"/>
</dbReference>
<dbReference type="PANTHER" id="PTHR46193">
    <property type="entry name" value="6-PHOSPHOGLUCONATE PHOSPHATASE"/>
    <property type="match status" value="1"/>
</dbReference>
<sequence>MWRDQFDAMVFDCDGVLVDSEPIVNQVLRDDVAALGWEMTVSECVQTFVGASLEGVRERIEQHLGRPVGDVWVVEFVQHRDDALRAGLRPVPGAAGLVAAAEEAFEGRIACASNSDRAKIELQLDKTGLLAPFQGRIFSAAETGPEKPSPAVYLAAASSFEPPSSRPLVLEDSPSGVRAGKAAGGWVIGLAATVSADGLKEAGADVVVTSLSEVAGLLEAESPR</sequence>
<dbReference type="EMBL" id="JAVKGT010000004">
    <property type="protein sequence ID" value="MDR5710997.1"/>
    <property type="molecule type" value="Genomic_DNA"/>
</dbReference>
<name>A0ABU1FQR8_9MICC</name>
<dbReference type="Gene3D" id="1.10.150.240">
    <property type="entry name" value="Putative phosphatase, domain 2"/>
    <property type="match status" value="1"/>
</dbReference>
<evidence type="ECO:0000256" key="3">
    <source>
        <dbReference type="ARBA" id="ARBA00022723"/>
    </source>
</evidence>
<dbReference type="InterPro" id="IPR023198">
    <property type="entry name" value="PGP-like_dom2"/>
</dbReference>
<dbReference type="SFLD" id="SFLDG01129">
    <property type="entry name" value="C1.5:_HAD__Beta-PGM__Phosphata"/>
    <property type="match status" value="1"/>
</dbReference>
<keyword evidence="4" id="KW-0460">Magnesium</keyword>
<comment type="similarity">
    <text evidence="2">Belongs to the HAD-like hydrolase superfamily. CbbY/CbbZ/Gph/YieH family.</text>
</comment>
<evidence type="ECO:0000313" key="6">
    <source>
        <dbReference type="Proteomes" id="UP001260872"/>
    </source>
</evidence>
<dbReference type="Gene3D" id="3.40.50.1000">
    <property type="entry name" value="HAD superfamily/HAD-like"/>
    <property type="match status" value="1"/>
</dbReference>
<gene>
    <name evidence="5" type="ORF">RH857_02420</name>
</gene>
<dbReference type="RefSeq" id="WP_310536385.1">
    <property type="nucleotide sequence ID" value="NZ_BAAAOC010000093.1"/>
</dbReference>
<dbReference type="SFLD" id="SFLDS00003">
    <property type="entry name" value="Haloacid_Dehalogenase"/>
    <property type="match status" value="1"/>
</dbReference>
<dbReference type="SUPFAM" id="SSF56784">
    <property type="entry name" value="HAD-like"/>
    <property type="match status" value="1"/>
</dbReference>
<comment type="caution">
    <text evidence="5">The sequence shown here is derived from an EMBL/GenBank/DDBJ whole genome shotgun (WGS) entry which is preliminary data.</text>
</comment>
<dbReference type="InterPro" id="IPR036412">
    <property type="entry name" value="HAD-like_sf"/>
</dbReference>
<proteinExistence type="inferred from homology"/>
<comment type="cofactor">
    <cofactor evidence="1">
        <name>Mg(2+)</name>
        <dbReference type="ChEBI" id="CHEBI:18420"/>
    </cofactor>
</comment>
<evidence type="ECO:0000313" key="5">
    <source>
        <dbReference type="EMBL" id="MDR5710997.1"/>
    </source>
</evidence>